<gene>
    <name evidence="1" type="ORF">B0A89_08175</name>
</gene>
<dbReference type="InterPro" id="IPR010349">
    <property type="entry name" value="Asparaginase_II"/>
</dbReference>
<dbReference type="KEGG" id="pcon:B0A89_08175"/>
<dbReference type="OrthoDB" id="9780674at2"/>
<reference evidence="1 2" key="1">
    <citation type="submission" date="2017-03" db="EMBL/GenBank/DDBJ databases">
        <title>Genome sequence of Paracoccus contaminans isolated from a water microcosm.</title>
        <authorList>
            <person name="Aurass P."/>
            <person name="Karste S."/>
            <person name="Trost E."/>
            <person name="Glaeser S.P."/>
            <person name="Kaempfer P."/>
            <person name="Flieger A."/>
        </authorList>
    </citation>
    <scope>NUCLEOTIDE SEQUENCE [LARGE SCALE GENOMIC DNA]</scope>
    <source>
        <strain evidence="2">RKI 16-01929T\LMG 29738T\CCM 8701T\CIP 111112T</strain>
    </source>
</reference>
<sequence>MPAAELIELWRGDMLESAHRGHAVVWDRGGMVESWGEPGTVIFPRSSCKMIQALPLVESGAADAAGLTDEHLALACASHQGARIHVQRVAAWLDGLGMAEGDLRCGAHMPPDPAESRLLICSDESPCQLHNNCSGKHAGFLTWTRHHGAGPEYHQPDHPLQQSIRAAFEAVTGEPSPGYGIDGCSAPNFATSVAGLARAMARFAGAEDGGGPVNADRGGLRRSAMARLTRAMAAHPALVAGEGRACTNLMRAMGGQVAVKTGAEGVFVAIAPARGMGIALKIVDGATRASEAAITALLVRHGLLAPDHPVVGACLTDPLRNCRGVEVGALRLADGFSPAR</sequence>
<dbReference type="RefSeq" id="WP_085377719.1">
    <property type="nucleotide sequence ID" value="NZ_CP020612.1"/>
</dbReference>
<protein>
    <submittedName>
        <fullName evidence="1">L-asparaginase</fullName>
    </submittedName>
</protein>
<dbReference type="AlphaFoldDB" id="A0A1W6CXL6"/>
<accession>A0A1W6CXL6</accession>
<keyword evidence="2" id="KW-1185">Reference proteome</keyword>
<dbReference type="PANTHER" id="PTHR42110:SF1">
    <property type="entry name" value="L-ASPARAGINASE, PUTATIVE (AFU_ORTHOLOGUE AFUA_3G11890)-RELATED"/>
    <property type="match status" value="1"/>
</dbReference>
<dbReference type="Pfam" id="PF06089">
    <property type="entry name" value="Asparaginase_II"/>
    <property type="match status" value="1"/>
</dbReference>
<proteinExistence type="predicted"/>
<dbReference type="Proteomes" id="UP000193017">
    <property type="component" value="Chromosome"/>
</dbReference>
<organism evidence="1 2">
    <name type="scientific">Paracoccus contaminans</name>
    <dbReference type="NCBI Taxonomy" id="1945662"/>
    <lineage>
        <taxon>Bacteria</taxon>
        <taxon>Pseudomonadati</taxon>
        <taxon>Pseudomonadota</taxon>
        <taxon>Alphaproteobacteria</taxon>
        <taxon>Rhodobacterales</taxon>
        <taxon>Paracoccaceae</taxon>
        <taxon>Paracoccus</taxon>
    </lineage>
</organism>
<name>A0A1W6CXL6_9RHOB</name>
<evidence type="ECO:0000313" key="1">
    <source>
        <dbReference type="EMBL" id="ARJ69604.1"/>
    </source>
</evidence>
<evidence type="ECO:0000313" key="2">
    <source>
        <dbReference type="Proteomes" id="UP000193017"/>
    </source>
</evidence>
<dbReference type="EMBL" id="CP020612">
    <property type="protein sequence ID" value="ARJ69604.1"/>
    <property type="molecule type" value="Genomic_DNA"/>
</dbReference>
<dbReference type="PANTHER" id="PTHR42110">
    <property type="entry name" value="L-ASPARAGINASE, PUTATIVE (AFU_ORTHOLOGUE AFUA_3G11890)-RELATED"/>
    <property type="match status" value="1"/>
</dbReference>
<dbReference type="STRING" id="1945662.B0A89_08175"/>